<dbReference type="CDD" id="cd09917">
    <property type="entry name" value="F-box_SF"/>
    <property type="match status" value="1"/>
</dbReference>
<dbReference type="EMBL" id="JAVFKD010000004">
    <property type="protein sequence ID" value="KAK5996079.1"/>
    <property type="molecule type" value="Genomic_DNA"/>
</dbReference>
<dbReference type="SUPFAM" id="SSF81383">
    <property type="entry name" value="F-box domain"/>
    <property type="match status" value="1"/>
</dbReference>
<reference evidence="3 4" key="1">
    <citation type="submission" date="2024-01" db="EMBL/GenBank/DDBJ databases">
        <title>Complete genome of Cladobotryum mycophilum ATHUM6906.</title>
        <authorList>
            <person name="Christinaki A.C."/>
            <person name="Myridakis A.I."/>
            <person name="Kouvelis V.N."/>
        </authorList>
    </citation>
    <scope>NUCLEOTIDE SEQUENCE [LARGE SCALE GENOMIC DNA]</scope>
    <source>
        <strain evidence="3 4">ATHUM6906</strain>
    </source>
</reference>
<feature type="compositionally biased region" description="Basic residues" evidence="1">
    <location>
        <begin position="9"/>
        <end position="20"/>
    </location>
</feature>
<accession>A0ABR0SVP3</accession>
<name>A0ABR0SVP3_9HYPO</name>
<evidence type="ECO:0000313" key="4">
    <source>
        <dbReference type="Proteomes" id="UP001338125"/>
    </source>
</evidence>
<evidence type="ECO:0000259" key="2">
    <source>
        <dbReference type="PROSITE" id="PS50181"/>
    </source>
</evidence>
<keyword evidence="4" id="KW-1185">Reference proteome</keyword>
<dbReference type="Proteomes" id="UP001338125">
    <property type="component" value="Unassembled WGS sequence"/>
</dbReference>
<feature type="domain" description="F-box" evidence="2">
    <location>
        <begin position="64"/>
        <end position="110"/>
    </location>
</feature>
<feature type="compositionally biased region" description="Acidic residues" evidence="1">
    <location>
        <begin position="35"/>
        <end position="54"/>
    </location>
</feature>
<evidence type="ECO:0000256" key="1">
    <source>
        <dbReference type="SAM" id="MobiDB-lite"/>
    </source>
</evidence>
<protein>
    <recommendedName>
        <fullName evidence="2">F-box domain-containing protein</fullName>
    </recommendedName>
</protein>
<sequence>MSPFTRLRNIGRRFKQRHQKPVSYASQETPRDGDEDKDEDREEYEQREDQEDQPDPGQHQPNQTGPFTNVPFDIIFCIASYLRIVDIYSLALCCRPFYTMLSESDRAPRLNRKNLETFPQLLEKDDNSLYFCHACLKLHKWEAVFECKDDEYLGERSWRGPRSSRCIYTYGFQPNYTLHYTLTYAHARIVMNRHLYGPAHGPPPSALDYEYVARSHGLSHDDIRMHITYSSRIISDELFRLTRYNIRQEHGNSSKLRECIDFSYFKICEHVSMYPRRWGLHIPQLARPQNQALFTPCESAVGSCPTCLTDYEITISDGSELGWCVEILVYQQFGSCRSPFRMKWRSIAEDSMFNQPRCKKVVPGEARHLWIAGDEDMADSKYSFVGRPTCERGRVKGPRRCPWGHSEELNKSKRHDCATYHLEVWPENGRIQNMSGRH</sequence>
<proteinExistence type="predicted"/>
<dbReference type="InterPro" id="IPR001810">
    <property type="entry name" value="F-box_dom"/>
</dbReference>
<organism evidence="3 4">
    <name type="scientific">Cladobotryum mycophilum</name>
    <dbReference type="NCBI Taxonomy" id="491253"/>
    <lineage>
        <taxon>Eukaryota</taxon>
        <taxon>Fungi</taxon>
        <taxon>Dikarya</taxon>
        <taxon>Ascomycota</taxon>
        <taxon>Pezizomycotina</taxon>
        <taxon>Sordariomycetes</taxon>
        <taxon>Hypocreomycetidae</taxon>
        <taxon>Hypocreales</taxon>
        <taxon>Hypocreaceae</taxon>
        <taxon>Cladobotryum</taxon>
    </lineage>
</organism>
<dbReference type="PROSITE" id="PS50181">
    <property type="entry name" value="FBOX"/>
    <property type="match status" value="1"/>
</dbReference>
<gene>
    <name evidence="3" type="ORF">PT974_04506</name>
</gene>
<dbReference type="InterPro" id="IPR036047">
    <property type="entry name" value="F-box-like_dom_sf"/>
</dbReference>
<comment type="caution">
    <text evidence="3">The sequence shown here is derived from an EMBL/GenBank/DDBJ whole genome shotgun (WGS) entry which is preliminary data.</text>
</comment>
<feature type="region of interest" description="Disordered" evidence="1">
    <location>
        <begin position="1"/>
        <end position="66"/>
    </location>
</feature>
<evidence type="ECO:0000313" key="3">
    <source>
        <dbReference type="EMBL" id="KAK5996079.1"/>
    </source>
</evidence>